<reference evidence="15" key="1">
    <citation type="submission" date="2017-08" db="EMBL/GenBank/DDBJ databases">
        <authorList>
            <person name="Varghese N."/>
            <person name="Submissions S."/>
        </authorList>
    </citation>
    <scope>NUCLEOTIDE SEQUENCE [LARGE SCALE GENOMIC DNA]</scope>
    <source>
        <strain evidence="15">JC23</strain>
    </source>
</reference>
<keyword evidence="14" id="KW-0808">Transferase</keyword>
<keyword evidence="10" id="KW-0464">Manganese</keyword>
<feature type="binding site" evidence="11">
    <location>
        <position position="290"/>
    </location>
    <ligand>
        <name>Mn(2+)</name>
        <dbReference type="ChEBI" id="CHEBI:29035"/>
    </ligand>
</feature>
<dbReference type="Proteomes" id="UP000219252">
    <property type="component" value="Unassembled WGS sequence"/>
</dbReference>
<feature type="binding site" evidence="11">
    <location>
        <position position="466"/>
    </location>
    <ligand>
        <name>Mn(2+)</name>
        <dbReference type="ChEBI" id="CHEBI:29035"/>
    </ligand>
</feature>
<keyword evidence="5 12" id="KW-0812">Transmembrane</keyword>
<dbReference type="Pfam" id="PF00884">
    <property type="entry name" value="Sulfatase"/>
    <property type="match status" value="1"/>
</dbReference>
<dbReference type="InterPro" id="IPR050448">
    <property type="entry name" value="OpgB/LTA_synthase_biosynth"/>
</dbReference>
<accession>A0A285U0G5</accession>
<feature type="transmembrane region" description="Helical" evidence="12">
    <location>
        <begin position="65"/>
        <end position="85"/>
    </location>
</feature>
<feature type="binding site" evidence="10">
    <location>
        <position position="406"/>
    </location>
    <ligand>
        <name>substrate</name>
    </ligand>
</feature>
<feature type="transmembrane region" description="Helical" evidence="12">
    <location>
        <begin position="148"/>
        <end position="169"/>
    </location>
</feature>
<evidence type="ECO:0000256" key="9">
    <source>
        <dbReference type="PIRSR" id="PIRSR005091-1"/>
    </source>
</evidence>
<dbReference type="CDD" id="cd16015">
    <property type="entry name" value="LTA_synthase"/>
    <property type="match status" value="1"/>
</dbReference>
<evidence type="ECO:0000313" key="15">
    <source>
        <dbReference type="Proteomes" id="UP000219252"/>
    </source>
</evidence>
<dbReference type="EMBL" id="OBQC01000001">
    <property type="protein sequence ID" value="SOC34888.1"/>
    <property type="molecule type" value="Genomic_DNA"/>
</dbReference>
<keyword evidence="4 8" id="KW-1003">Cell membrane</keyword>
<dbReference type="Gene3D" id="3.40.720.10">
    <property type="entry name" value="Alkaline Phosphatase, subunit A"/>
    <property type="match status" value="1"/>
</dbReference>
<evidence type="ECO:0000313" key="14">
    <source>
        <dbReference type="EMBL" id="SOC34888.1"/>
    </source>
</evidence>
<dbReference type="PANTHER" id="PTHR47371:SF3">
    <property type="entry name" value="PHOSPHOGLYCEROL TRANSFERASE I"/>
    <property type="match status" value="1"/>
</dbReference>
<dbReference type="GO" id="GO:0016740">
    <property type="term" value="F:transferase activity"/>
    <property type="evidence" value="ECO:0007669"/>
    <property type="project" value="UniProtKB-KW"/>
</dbReference>
<dbReference type="GO" id="GO:0005886">
    <property type="term" value="C:plasma membrane"/>
    <property type="evidence" value="ECO:0007669"/>
    <property type="project" value="UniProtKB-SubCell"/>
</dbReference>
<comment type="subcellular location">
    <subcellularLocation>
        <location evidence="1">Cell membrane</location>
        <topology evidence="1">Multi-pass membrane protein</topology>
    </subcellularLocation>
</comment>
<dbReference type="PANTHER" id="PTHR47371">
    <property type="entry name" value="LIPOTEICHOIC ACID SYNTHASE"/>
    <property type="match status" value="1"/>
</dbReference>
<dbReference type="SUPFAM" id="SSF53649">
    <property type="entry name" value="Alkaline phosphatase-like"/>
    <property type="match status" value="1"/>
</dbReference>
<evidence type="ECO:0000256" key="1">
    <source>
        <dbReference type="ARBA" id="ARBA00004651"/>
    </source>
</evidence>
<dbReference type="PIRSF" id="PIRSF005091">
    <property type="entry name" value="Mmb_sulf_HI1246"/>
    <property type="match status" value="1"/>
</dbReference>
<feature type="transmembrane region" description="Helical" evidence="12">
    <location>
        <begin position="37"/>
        <end position="58"/>
    </location>
</feature>
<protein>
    <submittedName>
        <fullName evidence="14">Phosphoglycerol transferase MdoB-like AlkP superfamily enzyme</fullName>
    </submittedName>
</protein>
<gene>
    <name evidence="14" type="ORF">SAMN05877842_101147</name>
</gene>
<feature type="binding site" evidence="11">
    <location>
        <position position="467"/>
    </location>
    <ligand>
        <name>Mn(2+)</name>
        <dbReference type="ChEBI" id="CHEBI:29035"/>
    </ligand>
</feature>
<feature type="binding site" evidence="11">
    <location>
        <position position="248"/>
    </location>
    <ligand>
        <name>Mn(2+)</name>
        <dbReference type="ChEBI" id="CHEBI:29035"/>
    </ligand>
</feature>
<dbReference type="InterPro" id="IPR012160">
    <property type="entry name" value="LtaS-like"/>
</dbReference>
<feature type="domain" description="Sulfatase N-terminal" evidence="13">
    <location>
        <begin position="240"/>
        <end position="531"/>
    </location>
</feature>
<evidence type="ECO:0000256" key="12">
    <source>
        <dbReference type="SAM" id="Phobius"/>
    </source>
</evidence>
<keyword evidence="10" id="KW-0479">Metal-binding</keyword>
<dbReference type="InterPro" id="IPR017850">
    <property type="entry name" value="Alkaline_phosphatase_core_sf"/>
</dbReference>
<keyword evidence="15" id="KW-1185">Reference proteome</keyword>
<evidence type="ECO:0000256" key="6">
    <source>
        <dbReference type="ARBA" id="ARBA00022989"/>
    </source>
</evidence>
<dbReference type="Gene3D" id="3.30.1120.170">
    <property type="match status" value="1"/>
</dbReference>
<sequence length="630" mass="71961">MSFINSLKKHHLFFIFSIIFLLKLFFVRILLFDSFNIFQTFFVEIGYFLIIFGLIELMKSERVKFILYVIIDLIVSILLLAVILYKNYYGYIATVYAFGLINQVGTVQESVLSLFNPIYLLLFIDFLLLIVFVFVKKRFSQLNDGNKSIKFILGTIIVGIALISTNLLMHKGEQIADSVIAAEKQGIFNYQVFAVINKNANQNSLTPDELAMLPDSIADLKEVSVIPEEQLKFAGIAEGKNVISVQVEALQDFTIGLEIDGQEVTPYLNELLKDSIYFPNVYQQIGPGNTSDAEFIFNTSLYPNAWTATSESFSDRAIPSLPKLLNKLGYTSFTAHANDVSFWNRENLYPALGFDKYYDIKFFGQEDVISIGPSDEVLYSKLVPELKKMHEQGQNFYGQFVTLSSHHPFKIPDTKEVITLPSKFDGSIVGNYLKSVNYADFALGKFVQDLKDEGMWEDTILIVYGDHFGLHPTSVTENDISLLNDLIGHEYHYHDQFNIPFIVAVGDQSYGEIINTIGGQIDILPTVANMLNLSLDNFVHFGQDLVNHPDNLLGMRYYMPIGSFFNNEISFKPKEEFEDGDAYDVYTNGRIRDYSAFEEDYDRILKLMKYSDLYMNSLPKREHSEMLERN</sequence>
<evidence type="ECO:0000256" key="8">
    <source>
        <dbReference type="PIRNR" id="PIRNR005091"/>
    </source>
</evidence>
<evidence type="ECO:0000256" key="7">
    <source>
        <dbReference type="ARBA" id="ARBA00023136"/>
    </source>
</evidence>
<dbReference type="InterPro" id="IPR000917">
    <property type="entry name" value="Sulfatase_N"/>
</dbReference>
<comment type="pathway">
    <text evidence="2">Cell wall biogenesis; lipoteichoic acid biosynthesis.</text>
</comment>
<feature type="transmembrane region" description="Helical" evidence="12">
    <location>
        <begin position="12"/>
        <end position="31"/>
    </location>
</feature>
<dbReference type="GO" id="GO:0046872">
    <property type="term" value="F:metal ion binding"/>
    <property type="evidence" value="ECO:0007669"/>
    <property type="project" value="UniProtKB-KW"/>
</dbReference>
<dbReference type="AlphaFoldDB" id="A0A285U0G5"/>
<comment type="similarity">
    <text evidence="3 8">Belongs to the LTA synthase family.</text>
</comment>
<keyword evidence="7 8" id="KW-0472">Membrane</keyword>
<feature type="transmembrane region" description="Helical" evidence="12">
    <location>
        <begin position="118"/>
        <end position="136"/>
    </location>
</feature>
<evidence type="ECO:0000256" key="10">
    <source>
        <dbReference type="PIRSR" id="PIRSR005091-2"/>
    </source>
</evidence>
<evidence type="ECO:0000256" key="2">
    <source>
        <dbReference type="ARBA" id="ARBA00004936"/>
    </source>
</evidence>
<evidence type="ECO:0000259" key="13">
    <source>
        <dbReference type="Pfam" id="PF00884"/>
    </source>
</evidence>
<evidence type="ECO:0000256" key="11">
    <source>
        <dbReference type="PIRSR" id="PIRSR005091-3"/>
    </source>
</evidence>
<evidence type="ECO:0000256" key="5">
    <source>
        <dbReference type="ARBA" id="ARBA00022692"/>
    </source>
</evidence>
<evidence type="ECO:0000256" key="4">
    <source>
        <dbReference type="ARBA" id="ARBA00022475"/>
    </source>
</evidence>
<organism evidence="14 15">
    <name type="scientific">Ureibacillus acetophenoni</name>
    <dbReference type="NCBI Taxonomy" id="614649"/>
    <lineage>
        <taxon>Bacteria</taxon>
        <taxon>Bacillati</taxon>
        <taxon>Bacillota</taxon>
        <taxon>Bacilli</taxon>
        <taxon>Bacillales</taxon>
        <taxon>Caryophanaceae</taxon>
        <taxon>Ureibacillus</taxon>
    </lineage>
</organism>
<evidence type="ECO:0000256" key="3">
    <source>
        <dbReference type="ARBA" id="ARBA00009983"/>
    </source>
</evidence>
<feature type="active site" evidence="9">
    <location>
        <position position="290"/>
    </location>
</feature>
<name>A0A285U0G5_9BACL</name>
<proteinExistence type="inferred from homology"/>
<keyword evidence="6 12" id="KW-1133">Transmembrane helix</keyword>